<keyword evidence="7" id="KW-1185">Reference proteome</keyword>
<dbReference type="Pfam" id="PF00034">
    <property type="entry name" value="Cytochrom_C"/>
    <property type="match status" value="1"/>
</dbReference>
<dbReference type="PROSITE" id="PS51007">
    <property type="entry name" value="CYTC"/>
    <property type="match status" value="1"/>
</dbReference>
<evidence type="ECO:0000256" key="1">
    <source>
        <dbReference type="ARBA" id="ARBA00022617"/>
    </source>
</evidence>
<dbReference type="Proteomes" id="UP000266313">
    <property type="component" value="Chromosome"/>
</dbReference>
<dbReference type="RefSeq" id="WP_232020586.1">
    <property type="nucleotide sequence ID" value="NZ_AP017928.1"/>
</dbReference>
<evidence type="ECO:0000313" key="7">
    <source>
        <dbReference type="Proteomes" id="UP000266313"/>
    </source>
</evidence>
<dbReference type="InterPro" id="IPR009056">
    <property type="entry name" value="Cyt_c-like_dom"/>
</dbReference>
<dbReference type="KEGG" id="mmai:sS8_2033"/>
<dbReference type="GO" id="GO:0009055">
    <property type="term" value="F:electron transfer activity"/>
    <property type="evidence" value="ECO:0007669"/>
    <property type="project" value="InterPro"/>
</dbReference>
<protein>
    <submittedName>
        <fullName evidence="6">Di-heme cytochrome c</fullName>
    </submittedName>
</protein>
<accession>A0A250KQW6</accession>
<dbReference type="SUPFAM" id="SSF46626">
    <property type="entry name" value="Cytochrome c"/>
    <property type="match status" value="1"/>
</dbReference>
<gene>
    <name evidence="6" type="ORF">sS8_2033</name>
</gene>
<reference evidence="6 7" key="1">
    <citation type="submission" date="2016-12" db="EMBL/GenBank/DDBJ databases">
        <title>Genome sequencing of Methylocaldum marinum.</title>
        <authorList>
            <person name="Takeuchi M."/>
            <person name="Kamagata Y."/>
            <person name="Hiraoka S."/>
            <person name="Oshima K."/>
            <person name="Hattori M."/>
            <person name="Iwasaki W."/>
        </authorList>
    </citation>
    <scope>NUCLEOTIDE SEQUENCE [LARGE SCALE GENOMIC DNA]</scope>
    <source>
        <strain evidence="6 7">S8</strain>
    </source>
</reference>
<dbReference type="GO" id="GO:0046872">
    <property type="term" value="F:metal ion binding"/>
    <property type="evidence" value="ECO:0007669"/>
    <property type="project" value="UniProtKB-KW"/>
</dbReference>
<evidence type="ECO:0000256" key="3">
    <source>
        <dbReference type="ARBA" id="ARBA00023004"/>
    </source>
</evidence>
<evidence type="ECO:0000256" key="4">
    <source>
        <dbReference type="PROSITE-ProRule" id="PRU00433"/>
    </source>
</evidence>
<proteinExistence type="predicted"/>
<dbReference type="GO" id="GO:0020037">
    <property type="term" value="F:heme binding"/>
    <property type="evidence" value="ECO:0007669"/>
    <property type="project" value="InterPro"/>
</dbReference>
<feature type="domain" description="Cytochrome c" evidence="5">
    <location>
        <begin position="40"/>
        <end position="131"/>
    </location>
</feature>
<keyword evidence="1 4" id="KW-0349">Heme</keyword>
<evidence type="ECO:0000259" key="5">
    <source>
        <dbReference type="PROSITE" id="PS51007"/>
    </source>
</evidence>
<dbReference type="Gene3D" id="1.10.760.10">
    <property type="entry name" value="Cytochrome c-like domain"/>
    <property type="match status" value="1"/>
</dbReference>
<dbReference type="EMBL" id="AP017928">
    <property type="protein sequence ID" value="BBA33987.1"/>
    <property type="molecule type" value="Genomic_DNA"/>
</dbReference>
<sequence length="131" mass="13835">MGAQSRRTLINNMKASGTLIALVLLGACDRSGAPSPVSGGDPARGRIAFQQYACTTCHIIPGIVGAKGLAGPPLTDWANRVYIAGVLPNTPDDLVLWLQDPERISPGTAMPDLGVTERDAWDMAAYLFSLK</sequence>
<keyword evidence="3 4" id="KW-0408">Iron</keyword>
<dbReference type="PROSITE" id="PS51257">
    <property type="entry name" value="PROKAR_LIPOPROTEIN"/>
    <property type="match status" value="1"/>
</dbReference>
<dbReference type="InterPro" id="IPR036909">
    <property type="entry name" value="Cyt_c-like_dom_sf"/>
</dbReference>
<name>A0A250KQW6_9GAMM</name>
<evidence type="ECO:0000256" key="2">
    <source>
        <dbReference type="ARBA" id="ARBA00022723"/>
    </source>
</evidence>
<evidence type="ECO:0000313" key="6">
    <source>
        <dbReference type="EMBL" id="BBA33987.1"/>
    </source>
</evidence>
<keyword evidence="2 4" id="KW-0479">Metal-binding</keyword>
<dbReference type="AlphaFoldDB" id="A0A250KQW6"/>
<organism evidence="6 7">
    <name type="scientific">Methylocaldum marinum</name>
    <dbReference type="NCBI Taxonomy" id="1432792"/>
    <lineage>
        <taxon>Bacteria</taxon>
        <taxon>Pseudomonadati</taxon>
        <taxon>Pseudomonadota</taxon>
        <taxon>Gammaproteobacteria</taxon>
        <taxon>Methylococcales</taxon>
        <taxon>Methylococcaceae</taxon>
        <taxon>Methylocaldum</taxon>
    </lineage>
</organism>